<dbReference type="EC" id="3.2.1.15" evidence="3"/>
<evidence type="ECO:0000256" key="3">
    <source>
        <dbReference type="ARBA" id="ARBA00012736"/>
    </source>
</evidence>
<gene>
    <name evidence="15" type="ORF">M6B38_305925</name>
    <name evidence="14" type="ORF">M6B38_308055</name>
</gene>
<evidence type="ECO:0000256" key="8">
    <source>
        <dbReference type="ARBA" id="ARBA00023295"/>
    </source>
</evidence>
<protein>
    <recommendedName>
        <fullName evidence="3">endo-polygalacturonase</fullName>
        <ecNumber evidence="3">3.2.1.15</ecNumber>
    </recommendedName>
</protein>
<reference evidence="15" key="1">
    <citation type="journal article" date="2023" name="GigaByte">
        <title>Genome assembly of the bearded iris, Iris pallida Lam.</title>
        <authorList>
            <person name="Bruccoleri R.E."/>
            <person name="Oakeley E.J."/>
            <person name="Faust A.M.E."/>
            <person name="Altorfer M."/>
            <person name="Dessus-Babus S."/>
            <person name="Burckhardt D."/>
            <person name="Oertli M."/>
            <person name="Naumann U."/>
            <person name="Petersen F."/>
            <person name="Wong J."/>
        </authorList>
    </citation>
    <scope>NUCLEOTIDE SEQUENCE</scope>
    <source>
        <strain evidence="15">GSM-AAB239-AS_SAM_17_03QT</strain>
    </source>
</reference>
<evidence type="ECO:0000256" key="10">
    <source>
        <dbReference type="ARBA" id="ARBA00034074"/>
    </source>
</evidence>
<comment type="subcellular location">
    <subcellularLocation>
        <location evidence="1">Secreted</location>
        <location evidence="1">Cell wall</location>
    </subcellularLocation>
</comment>
<comment type="catalytic activity">
    <reaction evidence="10">
        <text>(1,4-alpha-D-galacturonosyl)n+m + H2O = (1,4-alpha-D-galacturonosyl)n + (1,4-alpha-D-galacturonosyl)m.</text>
        <dbReference type="EC" id="3.2.1.15"/>
    </reaction>
</comment>
<dbReference type="InterPro" id="IPR006626">
    <property type="entry name" value="PbH1"/>
</dbReference>
<sequence>MASTYLLLSLLMFFISFGCSCVPEQNPTPDPLKAHRSRIREKTRFKGFYWLEHGLERSIMRNIRKEEREEPPLRTERVVNVDSYGAIGDGITDDTEAFAKAWNEACSSSFPQAVLLVPEDRKYLLRPIAFNGACVSHITVLIKGTLIASSNRSLWDDGNVRHWILFDGVRNLVVKGGGTISGNGQIWWRNSCKINKTLPCTGAPTAMTFSSCRDLKVENLRFKDSQKAHVSFEGCTNVAVSKLLISAPGNSPNTDGIHVAETKNMIITECVIRTGDDCISIVSGSRNVKGMNIVCGPGHGISIGSLGANNTVASVRNVVIDRVKMRDTMNGVRIKSWQGGRGYARGIIFQNIAMRDVENPIIIDQNYCDSPHPCPQQAEAVGVSRVLYKNIKGVSASQVAVNLNCSEAVPCESIMLHNVELVGEDGKRTQSVCNHVNWTGTGHIVPSCP</sequence>
<name>A0AAX6HKK8_IRIPA</name>
<evidence type="ECO:0000256" key="9">
    <source>
        <dbReference type="ARBA" id="ARBA00023316"/>
    </source>
</evidence>
<dbReference type="EMBL" id="JANAVB010008459">
    <property type="protein sequence ID" value="KAJ6841599.1"/>
    <property type="molecule type" value="Genomic_DNA"/>
</dbReference>
<keyword evidence="7 12" id="KW-0378">Hydrolase</keyword>
<keyword evidence="6 13" id="KW-0732">Signal</keyword>
<evidence type="ECO:0000313" key="14">
    <source>
        <dbReference type="EMBL" id="KAJ6841185.1"/>
    </source>
</evidence>
<accession>A0AAX6HKK8</accession>
<dbReference type="GO" id="GO:0010047">
    <property type="term" value="P:fruit dehiscence"/>
    <property type="evidence" value="ECO:0007669"/>
    <property type="project" value="UniProtKB-ARBA"/>
</dbReference>
<evidence type="ECO:0000313" key="15">
    <source>
        <dbReference type="EMBL" id="KAJ6841599.1"/>
    </source>
</evidence>
<keyword evidence="16" id="KW-1185">Reference proteome</keyword>
<feature type="chain" id="PRO_5044718848" description="endo-polygalacturonase" evidence="13">
    <location>
        <begin position="22"/>
        <end position="449"/>
    </location>
</feature>
<comment type="similarity">
    <text evidence="2 12">Belongs to the glycosyl hydrolase 28 family.</text>
</comment>
<evidence type="ECO:0000256" key="2">
    <source>
        <dbReference type="ARBA" id="ARBA00008834"/>
    </source>
</evidence>
<evidence type="ECO:0000256" key="7">
    <source>
        <dbReference type="ARBA" id="ARBA00022801"/>
    </source>
</evidence>
<dbReference type="PROSITE" id="PS00502">
    <property type="entry name" value="POLYGALACTURONASE"/>
    <property type="match status" value="1"/>
</dbReference>
<evidence type="ECO:0000256" key="13">
    <source>
        <dbReference type="SAM" id="SignalP"/>
    </source>
</evidence>
<dbReference type="EMBL" id="JANAVB010008799">
    <property type="protein sequence ID" value="KAJ6841185.1"/>
    <property type="molecule type" value="Genomic_DNA"/>
</dbReference>
<organism evidence="15 16">
    <name type="scientific">Iris pallida</name>
    <name type="common">Sweet iris</name>
    <dbReference type="NCBI Taxonomy" id="29817"/>
    <lineage>
        <taxon>Eukaryota</taxon>
        <taxon>Viridiplantae</taxon>
        <taxon>Streptophyta</taxon>
        <taxon>Embryophyta</taxon>
        <taxon>Tracheophyta</taxon>
        <taxon>Spermatophyta</taxon>
        <taxon>Magnoliopsida</taxon>
        <taxon>Liliopsida</taxon>
        <taxon>Asparagales</taxon>
        <taxon>Iridaceae</taxon>
        <taxon>Iridoideae</taxon>
        <taxon>Irideae</taxon>
        <taxon>Iris</taxon>
    </lineage>
</organism>
<dbReference type="Proteomes" id="UP001140949">
    <property type="component" value="Unassembled WGS sequence"/>
</dbReference>
<comment type="caution">
    <text evidence="15">The sequence shown here is derived from an EMBL/GenBank/DDBJ whole genome shotgun (WGS) entry which is preliminary data.</text>
</comment>
<evidence type="ECO:0000256" key="4">
    <source>
        <dbReference type="ARBA" id="ARBA00022512"/>
    </source>
</evidence>
<keyword evidence="5" id="KW-0964">Secreted</keyword>
<dbReference type="SMART" id="SM00710">
    <property type="entry name" value="PbH1"/>
    <property type="match status" value="3"/>
</dbReference>
<evidence type="ECO:0000256" key="12">
    <source>
        <dbReference type="RuleBase" id="RU361169"/>
    </source>
</evidence>
<evidence type="ECO:0000313" key="16">
    <source>
        <dbReference type="Proteomes" id="UP001140949"/>
    </source>
</evidence>
<dbReference type="PANTHER" id="PTHR31375">
    <property type="match status" value="1"/>
</dbReference>
<dbReference type="GO" id="GO:0004650">
    <property type="term" value="F:polygalacturonase activity"/>
    <property type="evidence" value="ECO:0007669"/>
    <property type="project" value="UniProtKB-EC"/>
</dbReference>
<keyword evidence="9" id="KW-0961">Cell wall biogenesis/degradation</keyword>
<dbReference type="SUPFAM" id="SSF51126">
    <property type="entry name" value="Pectin lyase-like"/>
    <property type="match status" value="1"/>
</dbReference>
<dbReference type="FunFam" id="2.160.20.10:FF:000028">
    <property type="entry name" value="Polygalacturonase QRT2"/>
    <property type="match status" value="1"/>
</dbReference>
<evidence type="ECO:0000256" key="6">
    <source>
        <dbReference type="ARBA" id="ARBA00022729"/>
    </source>
</evidence>
<dbReference type="Pfam" id="PF00295">
    <property type="entry name" value="Glyco_hydro_28"/>
    <property type="match status" value="1"/>
</dbReference>
<feature type="signal peptide" evidence="13">
    <location>
        <begin position="1"/>
        <end position="21"/>
    </location>
</feature>
<evidence type="ECO:0000256" key="5">
    <source>
        <dbReference type="ARBA" id="ARBA00022525"/>
    </source>
</evidence>
<evidence type="ECO:0000256" key="1">
    <source>
        <dbReference type="ARBA" id="ARBA00004191"/>
    </source>
</evidence>
<keyword evidence="4" id="KW-0134">Cell wall</keyword>
<dbReference type="GO" id="GO:0009901">
    <property type="term" value="P:anther dehiscence"/>
    <property type="evidence" value="ECO:0007669"/>
    <property type="project" value="UniProtKB-ARBA"/>
</dbReference>
<reference evidence="15" key="2">
    <citation type="submission" date="2023-04" db="EMBL/GenBank/DDBJ databases">
        <authorList>
            <person name="Bruccoleri R.E."/>
            <person name="Oakeley E.J."/>
            <person name="Faust A.-M."/>
            <person name="Dessus-Babus S."/>
            <person name="Altorfer M."/>
            <person name="Burckhardt D."/>
            <person name="Oertli M."/>
            <person name="Naumann U."/>
            <person name="Petersen F."/>
            <person name="Wong J."/>
        </authorList>
    </citation>
    <scope>NUCLEOTIDE SEQUENCE</scope>
    <source>
        <strain evidence="15">GSM-AAB239-AS_SAM_17_03QT</strain>
        <tissue evidence="15">Leaf</tissue>
    </source>
</reference>
<dbReference type="GO" id="GO:0005975">
    <property type="term" value="P:carbohydrate metabolic process"/>
    <property type="evidence" value="ECO:0007669"/>
    <property type="project" value="InterPro"/>
</dbReference>
<dbReference type="AlphaFoldDB" id="A0AAX6HKK8"/>
<proteinExistence type="inferred from homology"/>
<evidence type="ECO:0000256" key="11">
    <source>
        <dbReference type="PROSITE-ProRule" id="PRU10052"/>
    </source>
</evidence>
<dbReference type="InterPro" id="IPR012334">
    <property type="entry name" value="Pectin_lyas_fold"/>
</dbReference>
<dbReference type="InterPro" id="IPR011050">
    <property type="entry name" value="Pectin_lyase_fold/virulence"/>
</dbReference>
<dbReference type="Gene3D" id="2.160.20.10">
    <property type="entry name" value="Single-stranded right-handed beta-helix, Pectin lyase-like"/>
    <property type="match status" value="1"/>
</dbReference>
<feature type="active site" evidence="11">
    <location>
        <position position="299"/>
    </location>
</feature>
<dbReference type="GO" id="GO:0009830">
    <property type="term" value="P:cell wall modification involved in abscission"/>
    <property type="evidence" value="ECO:0007669"/>
    <property type="project" value="UniProtKB-ARBA"/>
</dbReference>
<dbReference type="InterPro" id="IPR000743">
    <property type="entry name" value="Glyco_hydro_28"/>
</dbReference>
<keyword evidence="8 12" id="KW-0326">Glycosidase</keyword>